<dbReference type="GO" id="GO:0004803">
    <property type="term" value="F:transposase activity"/>
    <property type="evidence" value="ECO:0007669"/>
    <property type="project" value="InterPro"/>
</dbReference>
<dbReference type="AlphaFoldDB" id="A5FY11"/>
<dbReference type="Proteomes" id="UP000000245">
    <property type="component" value="Chromosome"/>
</dbReference>
<dbReference type="HOGENOM" id="CLU_055261_9_1_5"/>
<dbReference type="KEGG" id="acr:Acry_1282"/>
<dbReference type="GO" id="GO:0006313">
    <property type="term" value="P:DNA transposition"/>
    <property type="evidence" value="ECO:0007669"/>
    <property type="project" value="InterPro"/>
</dbReference>
<dbReference type="RefSeq" id="WP_011942128.1">
    <property type="nucleotide sequence ID" value="NC_009484.1"/>
</dbReference>
<keyword evidence="2" id="KW-0472">Membrane</keyword>
<reference evidence="4 5" key="1">
    <citation type="submission" date="2007-05" db="EMBL/GenBank/DDBJ databases">
        <title>Complete sequence of chromosome of Acidiphilium cryptum JF-5.</title>
        <authorList>
            <consortium name="US DOE Joint Genome Institute"/>
            <person name="Copeland A."/>
            <person name="Lucas S."/>
            <person name="Lapidus A."/>
            <person name="Barry K."/>
            <person name="Detter J.C."/>
            <person name="Glavina del Rio T."/>
            <person name="Hammon N."/>
            <person name="Israni S."/>
            <person name="Dalin E."/>
            <person name="Tice H."/>
            <person name="Pitluck S."/>
            <person name="Sims D."/>
            <person name="Brettin T."/>
            <person name="Bruce D."/>
            <person name="Han C."/>
            <person name="Schmutz J."/>
            <person name="Larimer F."/>
            <person name="Land M."/>
            <person name="Hauser L."/>
            <person name="Kyrpides N."/>
            <person name="Kim E."/>
            <person name="Magnuson T."/>
            <person name="Richardson P."/>
        </authorList>
    </citation>
    <scope>NUCLEOTIDE SEQUENCE [LARGE SCALE GENOMIC DNA]</scope>
    <source>
        <strain evidence="4 5">JF-5</strain>
    </source>
</reference>
<name>A5FY11_ACICJ</name>
<dbReference type="GO" id="GO:0003677">
    <property type="term" value="F:DNA binding"/>
    <property type="evidence" value="ECO:0007669"/>
    <property type="project" value="InterPro"/>
</dbReference>
<dbReference type="NCBIfam" id="NF033580">
    <property type="entry name" value="transpos_IS5_3"/>
    <property type="match status" value="1"/>
</dbReference>
<sequence length="203" mass="22851">MEQRMEAVLAAEPLRGVRGVLSASRRIQPDRASGAVFRQHNGARPRLRRRGKRGQQGLALGRSRGGFPTKIHLKTDLDGHPPDFHLTGGEASDTTEFETSLDIGPDIRPRIAVTDKRYDSRANRVAARARGITPVIPRRENSKERGQFFPKRLYRRRARIEQTIGKLKRFKRIAMRCDKTATSYAAFISFACALILVKPVHAT</sequence>
<dbReference type="STRING" id="349163.Acry_1282"/>
<evidence type="ECO:0000313" key="5">
    <source>
        <dbReference type="Proteomes" id="UP000000245"/>
    </source>
</evidence>
<keyword evidence="2" id="KW-1133">Transmembrane helix</keyword>
<evidence type="ECO:0000259" key="3">
    <source>
        <dbReference type="Pfam" id="PF01609"/>
    </source>
</evidence>
<evidence type="ECO:0000313" key="4">
    <source>
        <dbReference type="EMBL" id="ABQ30493.1"/>
    </source>
</evidence>
<proteinExistence type="predicted"/>
<feature type="transmembrane region" description="Helical" evidence="2">
    <location>
        <begin position="181"/>
        <end position="200"/>
    </location>
</feature>
<keyword evidence="5" id="KW-1185">Reference proteome</keyword>
<dbReference type="PANTHER" id="PTHR30007">
    <property type="entry name" value="PHP DOMAIN PROTEIN"/>
    <property type="match status" value="1"/>
</dbReference>
<keyword evidence="2" id="KW-0812">Transmembrane</keyword>
<dbReference type="PANTHER" id="PTHR30007:SF1">
    <property type="entry name" value="BLR1914 PROTEIN"/>
    <property type="match status" value="1"/>
</dbReference>
<gene>
    <name evidence="4" type="ordered locus">Acry_1282</name>
</gene>
<evidence type="ECO:0000256" key="1">
    <source>
        <dbReference type="SAM" id="MobiDB-lite"/>
    </source>
</evidence>
<dbReference type="EMBL" id="CP000697">
    <property type="protein sequence ID" value="ABQ30493.1"/>
    <property type="molecule type" value="Genomic_DNA"/>
</dbReference>
<dbReference type="InterPro" id="IPR002559">
    <property type="entry name" value="Transposase_11"/>
</dbReference>
<dbReference type="eggNOG" id="COG3293">
    <property type="taxonomic scope" value="Bacteria"/>
</dbReference>
<accession>A5FY11</accession>
<organism evidence="4 5">
    <name type="scientific">Acidiphilium cryptum (strain JF-5)</name>
    <dbReference type="NCBI Taxonomy" id="349163"/>
    <lineage>
        <taxon>Bacteria</taxon>
        <taxon>Pseudomonadati</taxon>
        <taxon>Pseudomonadota</taxon>
        <taxon>Alphaproteobacteria</taxon>
        <taxon>Acetobacterales</taxon>
        <taxon>Acidocellaceae</taxon>
        <taxon>Acidiphilium</taxon>
    </lineage>
</organism>
<feature type="domain" description="Transposase IS4-like" evidence="3">
    <location>
        <begin position="61"/>
        <end position="196"/>
    </location>
</feature>
<evidence type="ECO:0000256" key="2">
    <source>
        <dbReference type="SAM" id="Phobius"/>
    </source>
</evidence>
<feature type="region of interest" description="Disordered" evidence="1">
    <location>
        <begin position="47"/>
        <end position="67"/>
    </location>
</feature>
<protein>
    <submittedName>
        <fullName evidence="4">Transposase, IS4 family</fullName>
    </submittedName>
</protein>
<dbReference type="Pfam" id="PF01609">
    <property type="entry name" value="DDE_Tnp_1"/>
    <property type="match status" value="1"/>
</dbReference>